<dbReference type="PROSITE" id="PS50950">
    <property type="entry name" value="ZF_THAP"/>
    <property type="match status" value="1"/>
</dbReference>
<evidence type="ECO:0000256" key="1">
    <source>
        <dbReference type="ARBA" id="ARBA00022723"/>
    </source>
</evidence>
<dbReference type="InterPro" id="IPR052224">
    <property type="entry name" value="THAP_domain_protein"/>
</dbReference>
<keyword evidence="4 5" id="KW-0238">DNA-binding</keyword>
<dbReference type="PANTHER" id="PTHR46927">
    <property type="entry name" value="AGAP005574-PA"/>
    <property type="match status" value="1"/>
</dbReference>
<dbReference type="AlphaFoldDB" id="A0AAV0WZI7"/>
<dbReference type="Proteomes" id="UP001160148">
    <property type="component" value="Unassembled WGS sequence"/>
</dbReference>
<evidence type="ECO:0000256" key="5">
    <source>
        <dbReference type="PROSITE-ProRule" id="PRU00309"/>
    </source>
</evidence>
<evidence type="ECO:0000256" key="4">
    <source>
        <dbReference type="ARBA" id="ARBA00023125"/>
    </source>
</evidence>
<organism evidence="7 8">
    <name type="scientific">Macrosiphum euphorbiae</name>
    <name type="common">potato aphid</name>
    <dbReference type="NCBI Taxonomy" id="13131"/>
    <lineage>
        <taxon>Eukaryota</taxon>
        <taxon>Metazoa</taxon>
        <taxon>Ecdysozoa</taxon>
        <taxon>Arthropoda</taxon>
        <taxon>Hexapoda</taxon>
        <taxon>Insecta</taxon>
        <taxon>Pterygota</taxon>
        <taxon>Neoptera</taxon>
        <taxon>Paraneoptera</taxon>
        <taxon>Hemiptera</taxon>
        <taxon>Sternorrhyncha</taxon>
        <taxon>Aphidomorpha</taxon>
        <taxon>Aphidoidea</taxon>
        <taxon>Aphididae</taxon>
        <taxon>Macrosiphini</taxon>
        <taxon>Macrosiphum</taxon>
    </lineage>
</organism>
<proteinExistence type="predicted"/>
<keyword evidence="1" id="KW-0479">Metal-binding</keyword>
<name>A0AAV0WZI7_9HEMI</name>
<gene>
    <name evidence="7" type="ORF">MEUPH1_LOCUS16500</name>
</gene>
<protein>
    <recommendedName>
        <fullName evidence="6">THAP-type domain-containing protein</fullName>
    </recommendedName>
</protein>
<dbReference type="SUPFAM" id="SSF57716">
    <property type="entry name" value="Glucocorticoid receptor-like (DNA-binding domain)"/>
    <property type="match status" value="1"/>
</dbReference>
<dbReference type="GO" id="GO:0008270">
    <property type="term" value="F:zinc ion binding"/>
    <property type="evidence" value="ECO:0007669"/>
    <property type="project" value="UniProtKB-KW"/>
</dbReference>
<evidence type="ECO:0000313" key="7">
    <source>
        <dbReference type="EMBL" id="CAI6361298.1"/>
    </source>
</evidence>
<dbReference type="PANTHER" id="PTHR46927:SF3">
    <property type="entry name" value="THAP-TYPE DOMAIN-CONTAINING PROTEIN"/>
    <property type="match status" value="1"/>
</dbReference>
<reference evidence="7 8" key="1">
    <citation type="submission" date="2023-01" db="EMBL/GenBank/DDBJ databases">
        <authorList>
            <person name="Whitehead M."/>
        </authorList>
    </citation>
    <scope>NUCLEOTIDE SEQUENCE [LARGE SCALE GENOMIC DNA]</scope>
</reference>
<keyword evidence="2 5" id="KW-0863">Zinc-finger</keyword>
<dbReference type="SMART" id="SM00980">
    <property type="entry name" value="THAP"/>
    <property type="match status" value="1"/>
</dbReference>
<sequence>MPNKCFVPGCRTGYASKKNETEKIKLISLFKPPEELIEVWNRKMPRADRYLTSKDRVCELHFLADCITKEKVLKGPNGKDIQYKLCKPTLVAGAVPTIFPNLPEYLSDKTMKRKPPKLRIASTKKT</sequence>
<dbReference type="InterPro" id="IPR006612">
    <property type="entry name" value="THAP_Znf"/>
</dbReference>
<evidence type="ECO:0000259" key="6">
    <source>
        <dbReference type="PROSITE" id="PS50950"/>
    </source>
</evidence>
<evidence type="ECO:0000313" key="8">
    <source>
        <dbReference type="Proteomes" id="UP001160148"/>
    </source>
</evidence>
<keyword evidence="8" id="KW-1185">Reference proteome</keyword>
<dbReference type="EMBL" id="CARXXK010000003">
    <property type="protein sequence ID" value="CAI6361298.1"/>
    <property type="molecule type" value="Genomic_DNA"/>
</dbReference>
<keyword evidence="3" id="KW-0862">Zinc</keyword>
<dbReference type="GO" id="GO:0003677">
    <property type="term" value="F:DNA binding"/>
    <property type="evidence" value="ECO:0007669"/>
    <property type="project" value="UniProtKB-UniRule"/>
</dbReference>
<feature type="domain" description="THAP-type" evidence="6">
    <location>
        <begin position="1"/>
        <end position="99"/>
    </location>
</feature>
<accession>A0AAV0WZI7</accession>
<dbReference type="Pfam" id="PF05485">
    <property type="entry name" value="THAP"/>
    <property type="match status" value="1"/>
</dbReference>
<comment type="caution">
    <text evidence="7">The sequence shown here is derived from an EMBL/GenBank/DDBJ whole genome shotgun (WGS) entry which is preliminary data.</text>
</comment>
<evidence type="ECO:0000256" key="3">
    <source>
        <dbReference type="ARBA" id="ARBA00022833"/>
    </source>
</evidence>
<evidence type="ECO:0000256" key="2">
    <source>
        <dbReference type="ARBA" id="ARBA00022771"/>
    </source>
</evidence>